<proteinExistence type="predicted"/>
<evidence type="ECO:0000313" key="2">
    <source>
        <dbReference type="EMBL" id="THD19608.1"/>
    </source>
</evidence>
<dbReference type="EMBL" id="JXXN02005997">
    <property type="protein sequence ID" value="THD19608.1"/>
    <property type="molecule type" value="Genomic_DNA"/>
</dbReference>
<feature type="transmembrane region" description="Helical" evidence="1">
    <location>
        <begin position="77"/>
        <end position="98"/>
    </location>
</feature>
<protein>
    <submittedName>
        <fullName evidence="2">Uncharacterized protein</fullName>
    </submittedName>
</protein>
<keyword evidence="1" id="KW-0472">Membrane</keyword>
<gene>
    <name evidence="2" type="ORF">D915_009318</name>
</gene>
<dbReference type="Proteomes" id="UP000230066">
    <property type="component" value="Unassembled WGS sequence"/>
</dbReference>
<keyword evidence="3" id="KW-1185">Reference proteome</keyword>
<keyword evidence="1" id="KW-0812">Transmembrane</keyword>
<organism evidence="2 3">
    <name type="scientific">Fasciola hepatica</name>
    <name type="common">Liver fluke</name>
    <dbReference type="NCBI Taxonomy" id="6192"/>
    <lineage>
        <taxon>Eukaryota</taxon>
        <taxon>Metazoa</taxon>
        <taxon>Spiralia</taxon>
        <taxon>Lophotrochozoa</taxon>
        <taxon>Platyhelminthes</taxon>
        <taxon>Trematoda</taxon>
        <taxon>Digenea</taxon>
        <taxon>Plagiorchiida</taxon>
        <taxon>Echinostomata</taxon>
        <taxon>Echinostomatoidea</taxon>
        <taxon>Fasciolidae</taxon>
        <taxon>Fasciola</taxon>
    </lineage>
</organism>
<evidence type="ECO:0000256" key="1">
    <source>
        <dbReference type="SAM" id="Phobius"/>
    </source>
</evidence>
<accession>A0A4E0RCN0</accession>
<sequence length="109" mass="12386">MGREYETKPVVRVYFSVHTQCGRSRLSFRMGSTRVPHRTGKGFHIRSEDAYGLIGWLFDFVHILDLTSLQIHLERMLAFSFAFGCIPTAILANGTLFYSSFGQSNICAF</sequence>
<name>A0A4E0RCN0_FASHE</name>
<evidence type="ECO:0000313" key="3">
    <source>
        <dbReference type="Proteomes" id="UP000230066"/>
    </source>
</evidence>
<dbReference type="AlphaFoldDB" id="A0A4E0RCN0"/>
<keyword evidence="1" id="KW-1133">Transmembrane helix</keyword>
<comment type="caution">
    <text evidence="2">The sequence shown here is derived from an EMBL/GenBank/DDBJ whole genome shotgun (WGS) entry which is preliminary data.</text>
</comment>
<reference evidence="2" key="1">
    <citation type="submission" date="2019-03" db="EMBL/GenBank/DDBJ databases">
        <title>Improved annotation for the trematode Fasciola hepatica.</title>
        <authorList>
            <person name="Choi Y.-J."/>
            <person name="Martin J."/>
            <person name="Mitreva M."/>
        </authorList>
    </citation>
    <scope>NUCLEOTIDE SEQUENCE [LARGE SCALE GENOMIC DNA]</scope>
</reference>